<dbReference type="AlphaFoldDB" id="A0A1Z5JAK0"/>
<dbReference type="Gene3D" id="3.80.10.10">
    <property type="entry name" value="Ribonuclease Inhibitor"/>
    <property type="match status" value="1"/>
</dbReference>
<dbReference type="OrthoDB" id="203703at2759"/>
<evidence type="ECO:0000313" key="1">
    <source>
        <dbReference type="EMBL" id="GAX10848.1"/>
    </source>
</evidence>
<dbReference type="PANTHER" id="PTHR16083:SF83">
    <property type="entry name" value="LEUCINE-RICH REPEAT-CONTAINING PROTEIN 40"/>
    <property type="match status" value="1"/>
</dbReference>
<organism evidence="1 2">
    <name type="scientific">Fistulifera solaris</name>
    <name type="common">Oleaginous diatom</name>
    <dbReference type="NCBI Taxonomy" id="1519565"/>
    <lineage>
        <taxon>Eukaryota</taxon>
        <taxon>Sar</taxon>
        <taxon>Stramenopiles</taxon>
        <taxon>Ochrophyta</taxon>
        <taxon>Bacillariophyta</taxon>
        <taxon>Bacillariophyceae</taxon>
        <taxon>Bacillariophycidae</taxon>
        <taxon>Naviculales</taxon>
        <taxon>Naviculaceae</taxon>
        <taxon>Fistulifera</taxon>
    </lineage>
</organism>
<gene>
    <name evidence="1" type="ORF">FisN_31Hh055</name>
</gene>
<reference evidence="1 2" key="1">
    <citation type="journal article" date="2015" name="Plant Cell">
        <title>Oil accumulation by the oleaginous diatom Fistulifera solaris as revealed by the genome and transcriptome.</title>
        <authorList>
            <person name="Tanaka T."/>
            <person name="Maeda Y."/>
            <person name="Veluchamy A."/>
            <person name="Tanaka M."/>
            <person name="Abida H."/>
            <person name="Marechal E."/>
            <person name="Bowler C."/>
            <person name="Muto M."/>
            <person name="Sunaga Y."/>
            <person name="Tanaka M."/>
            <person name="Yoshino T."/>
            <person name="Taniguchi T."/>
            <person name="Fukuda Y."/>
            <person name="Nemoto M."/>
            <person name="Matsumoto M."/>
            <person name="Wong P.S."/>
            <person name="Aburatani S."/>
            <person name="Fujibuchi W."/>
        </authorList>
    </citation>
    <scope>NUCLEOTIDE SEQUENCE [LARGE SCALE GENOMIC DNA]</scope>
    <source>
        <strain evidence="1 2">JPCC DA0580</strain>
    </source>
</reference>
<accession>A0A1Z5JAK0</accession>
<dbReference type="SUPFAM" id="SSF52047">
    <property type="entry name" value="RNI-like"/>
    <property type="match status" value="1"/>
</dbReference>
<comment type="caution">
    <text evidence="1">The sequence shown here is derived from an EMBL/GenBank/DDBJ whole genome shotgun (WGS) entry which is preliminary data.</text>
</comment>
<sequence>MLQALPESIGALNSLKRLSLACSFTTGNKVLRELPASFANLTALEELYLDKCKVLKNLPVGPWKRLRILHMRECKSITELPDQVGDWISLKEWNMAKCIALTQLPESVGQLQSLEDLVLSKCKSLRSLPSTLGHCSSLVWLDVRGCKRLTELPSSLSQTPLRVLDLGQCKALDTRIPIMASLQELRINWVVSMDLIPSELHDCVVMIESG</sequence>
<evidence type="ECO:0000313" key="2">
    <source>
        <dbReference type="Proteomes" id="UP000198406"/>
    </source>
</evidence>
<dbReference type="PANTHER" id="PTHR16083">
    <property type="entry name" value="LEUCINE RICH REPEAT CONTAINING PROTEIN"/>
    <property type="match status" value="1"/>
</dbReference>
<protein>
    <submittedName>
        <fullName evidence="1">Uncharacterized protein</fullName>
    </submittedName>
</protein>
<dbReference type="EMBL" id="BDSP01000026">
    <property type="protein sequence ID" value="GAX10848.1"/>
    <property type="molecule type" value="Genomic_DNA"/>
</dbReference>
<proteinExistence type="predicted"/>
<dbReference type="Proteomes" id="UP000198406">
    <property type="component" value="Unassembled WGS sequence"/>
</dbReference>
<keyword evidence="2" id="KW-1185">Reference proteome</keyword>
<dbReference type="InParanoid" id="A0A1Z5JAK0"/>
<dbReference type="InterPro" id="IPR032675">
    <property type="entry name" value="LRR_dom_sf"/>
</dbReference>
<name>A0A1Z5JAK0_FISSO</name>